<sequence>MHVKVCRCIWNLLVEIFRKTENKQHVRVDERQGGRLNKRQNECLPAASN</sequence>
<name>A0A0L8G780_OCTBM</name>
<gene>
    <name evidence="1" type="ORF">OCBIM_22039017mg</name>
</gene>
<evidence type="ECO:0000313" key="1">
    <source>
        <dbReference type="EMBL" id="KOF72728.1"/>
    </source>
</evidence>
<reference evidence="1" key="1">
    <citation type="submission" date="2015-07" db="EMBL/GenBank/DDBJ databases">
        <title>MeaNS - Measles Nucleotide Surveillance Program.</title>
        <authorList>
            <person name="Tran T."/>
            <person name="Druce J."/>
        </authorList>
    </citation>
    <scope>NUCLEOTIDE SEQUENCE</scope>
    <source>
        <strain evidence="1">UCB-OBI-ISO-001</strain>
        <tissue evidence="1">Gonad</tissue>
    </source>
</reference>
<organism evidence="1">
    <name type="scientific">Octopus bimaculoides</name>
    <name type="common">California two-spotted octopus</name>
    <dbReference type="NCBI Taxonomy" id="37653"/>
    <lineage>
        <taxon>Eukaryota</taxon>
        <taxon>Metazoa</taxon>
        <taxon>Spiralia</taxon>
        <taxon>Lophotrochozoa</taxon>
        <taxon>Mollusca</taxon>
        <taxon>Cephalopoda</taxon>
        <taxon>Coleoidea</taxon>
        <taxon>Octopodiformes</taxon>
        <taxon>Octopoda</taxon>
        <taxon>Incirrata</taxon>
        <taxon>Octopodidae</taxon>
        <taxon>Octopus</taxon>
    </lineage>
</organism>
<proteinExistence type="predicted"/>
<dbReference type="AlphaFoldDB" id="A0A0L8G780"/>
<protein>
    <submittedName>
        <fullName evidence="1">Uncharacterized protein</fullName>
    </submittedName>
</protein>
<dbReference type="EMBL" id="KQ423509">
    <property type="protein sequence ID" value="KOF72728.1"/>
    <property type="molecule type" value="Genomic_DNA"/>
</dbReference>
<accession>A0A0L8G780</accession>